<dbReference type="RefSeq" id="WP_407640515.1">
    <property type="nucleotide sequence ID" value="NZ_FMZZ01000006.1"/>
</dbReference>
<dbReference type="InterPro" id="IPR036196">
    <property type="entry name" value="Ptyr_pPase_sf"/>
</dbReference>
<proteinExistence type="predicted"/>
<dbReference type="Gene3D" id="3.40.50.2300">
    <property type="match status" value="1"/>
</dbReference>
<dbReference type="SUPFAM" id="SSF52788">
    <property type="entry name" value="Phosphotyrosine protein phosphatases I"/>
    <property type="match status" value="1"/>
</dbReference>
<gene>
    <name evidence="2" type="ORF">SAMN05216174_10661</name>
</gene>
<dbReference type="InterPro" id="IPR023485">
    <property type="entry name" value="Ptyr_pPase"/>
</dbReference>
<evidence type="ECO:0000313" key="3">
    <source>
        <dbReference type="Proteomes" id="UP000199501"/>
    </source>
</evidence>
<organism evidence="2 3">
    <name type="scientific">Actinokineospora iranica</name>
    <dbReference type="NCBI Taxonomy" id="1271860"/>
    <lineage>
        <taxon>Bacteria</taxon>
        <taxon>Bacillati</taxon>
        <taxon>Actinomycetota</taxon>
        <taxon>Actinomycetes</taxon>
        <taxon>Pseudonocardiales</taxon>
        <taxon>Pseudonocardiaceae</taxon>
        <taxon>Actinokineospora</taxon>
    </lineage>
</organism>
<accession>A0A1G6QZN4</accession>
<reference evidence="3" key="1">
    <citation type="submission" date="2016-10" db="EMBL/GenBank/DDBJ databases">
        <authorList>
            <person name="Varghese N."/>
            <person name="Submissions S."/>
        </authorList>
    </citation>
    <scope>NUCLEOTIDE SEQUENCE [LARGE SCALE GENOMIC DNA]</scope>
    <source>
        <strain evidence="3">IBRC-M 10403</strain>
    </source>
</reference>
<evidence type="ECO:0000259" key="1">
    <source>
        <dbReference type="Pfam" id="PF01451"/>
    </source>
</evidence>
<dbReference type="STRING" id="1271860.SAMN05216174_10661"/>
<keyword evidence="3" id="KW-1185">Reference proteome</keyword>
<dbReference type="Proteomes" id="UP000199501">
    <property type="component" value="Unassembled WGS sequence"/>
</dbReference>
<dbReference type="EMBL" id="FMZZ01000006">
    <property type="protein sequence ID" value="SDC97839.1"/>
    <property type="molecule type" value="Genomic_DNA"/>
</dbReference>
<dbReference type="AlphaFoldDB" id="A0A1G6QZN4"/>
<evidence type="ECO:0000313" key="2">
    <source>
        <dbReference type="EMBL" id="SDC97839.1"/>
    </source>
</evidence>
<sequence>MTLLRSFDPAAGPDLDIPDPYYGGAEGFTEVLAMVEAATPGLLAWVRQRVTDRTQA</sequence>
<feature type="domain" description="Phosphotyrosine protein phosphatase I" evidence="1">
    <location>
        <begin position="2"/>
        <end position="43"/>
    </location>
</feature>
<dbReference type="Pfam" id="PF01451">
    <property type="entry name" value="LMWPc"/>
    <property type="match status" value="1"/>
</dbReference>
<name>A0A1G6QZN4_9PSEU</name>
<protein>
    <submittedName>
        <fullName evidence="2">Protein-tyrosine phosphatase</fullName>
    </submittedName>
</protein>